<dbReference type="Gramene" id="HORVU.MOREX.r3.6HG0540190.1">
    <property type="protein sequence ID" value="HORVU.MOREX.r3.6HG0540190.1"/>
    <property type="gene ID" value="HORVU.MOREX.r3.6HG0540190"/>
</dbReference>
<evidence type="ECO:0008006" key="4">
    <source>
        <dbReference type="Google" id="ProtNLM"/>
    </source>
</evidence>
<protein>
    <recommendedName>
        <fullName evidence="4">Acidic protein</fullName>
    </recommendedName>
</protein>
<accession>A0A8I6XWB9</accession>
<feature type="signal peptide" evidence="1">
    <location>
        <begin position="1"/>
        <end position="25"/>
    </location>
</feature>
<proteinExistence type="predicted"/>
<keyword evidence="1" id="KW-0732">Signal</keyword>
<evidence type="ECO:0000256" key="1">
    <source>
        <dbReference type="SAM" id="SignalP"/>
    </source>
</evidence>
<dbReference type="EnsemblPlants" id="HORVU.MOREX.r3.6HG0540190.1">
    <property type="protein sequence ID" value="HORVU.MOREX.r3.6HG0540190.1"/>
    <property type="gene ID" value="HORVU.MOREX.r3.6HG0540190"/>
</dbReference>
<sequence length="100" mass="10902">MMALADNRNLSSWAAIFAVALLVMATVSFYEGVSDEVMSHTTGNTCVADYECDLASCEARCRNMKMDPSAACCEIKAGLVPYCCCAHDYTGHIRYENNGK</sequence>
<dbReference type="Proteomes" id="UP000011116">
    <property type="component" value="Chromosome 6H"/>
</dbReference>
<reference evidence="3" key="1">
    <citation type="journal article" date="2012" name="Nature">
        <title>A physical, genetic and functional sequence assembly of the barley genome.</title>
        <authorList>
            <consortium name="The International Barley Genome Sequencing Consortium"/>
            <person name="Mayer K.F."/>
            <person name="Waugh R."/>
            <person name="Brown J.W."/>
            <person name="Schulman A."/>
            <person name="Langridge P."/>
            <person name="Platzer M."/>
            <person name="Fincher G.B."/>
            <person name="Muehlbauer G.J."/>
            <person name="Sato K."/>
            <person name="Close T.J."/>
            <person name="Wise R.P."/>
            <person name="Stein N."/>
        </authorList>
    </citation>
    <scope>NUCLEOTIDE SEQUENCE [LARGE SCALE GENOMIC DNA]</scope>
    <source>
        <strain evidence="3">cv. Morex</strain>
    </source>
</reference>
<dbReference type="Gramene" id="HORVU.MOREX.r2.6HG0449170.1">
    <property type="protein sequence ID" value="HORVU.MOREX.r2.6HG0449170.1"/>
    <property type="gene ID" value="HORVU.MOREX.r2.6HG0449170"/>
</dbReference>
<organism evidence="2 3">
    <name type="scientific">Hordeum vulgare subsp. vulgare</name>
    <name type="common">Domesticated barley</name>
    <dbReference type="NCBI Taxonomy" id="112509"/>
    <lineage>
        <taxon>Eukaryota</taxon>
        <taxon>Viridiplantae</taxon>
        <taxon>Streptophyta</taxon>
        <taxon>Embryophyta</taxon>
        <taxon>Tracheophyta</taxon>
        <taxon>Spermatophyta</taxon>
        <taxon>Magnoliopsida</taxon>
        <taxon>Liliopsida</taxon>
        <taxon>Poales</taxon>
        <taxon>Poaceae</taxon>
        <taxon>BOP clade</taxon>
        <taxon>Pooideae</taxon>
        <taxon>Triticodae</taxon>
        <taxon>Triticeae</taxon>
        <taxon>Hordeinae</taxon>
        <taxon>Hordeum</taxon>
    </lineage>
</organism>
<dbReference type="AlphaFoldDB" id="A0A8I6XWB9"/>
<feature type="chain" id="PRO_5035237136" description="Acidic protein" evidence="1">
    <location>
        <begin position="26"/>
        <end position="100"/>
    </location>
</feature>
<keyword evidence="3" id="KW-1185">Reference proteome</keyword>
<evidence type="ECO:0000313" key="3">
    <source>
        <dbReference type="Proteomes" id="UP000011116"/>
    </source>
</evidence>
<evidence type="ECO:0000313" key="2">
    <source>
        <dbReference type="EnsemblPlants" id="HORVU.MOREX.r3.6HG0540190.1"/>
    </source>
</evidence>
<reference evidence="2" key="3">
    <citation type="submission" date="2022-01" db="UniProtKB">
        <authorList>
            <consortium name="EnsemblPlants"/>
        </authorList>
    </citation>
    <scope>IDENTIFICATION</scope>
    <source>
        <strain evidence="2">subsp. vulgare</strain>
    </source>
</reference>
<name>A0A8I6XWB9_HORVV</name>
<reference evidence="2" key="2">
    <citation type="submission" date="2020-10" db="EMBL/GenBank/DDBJ databases">
        <authorList>
            <person name="Scholz U."/>
            <person name="Mascher M."/>
            <person name="Fiebig A."/>
        </authorList>
    </citation>
    <scope>NUCLEOTIDE SEQUENCE [LARGE SCALE GENOMIC DNA]</scope>
    <source>
        <strain evidence="2">cv. Morex</strain>
    </source>
</reference>